<evidence type="ECO:0000313" key="2">
    <source>
        <dbReference type="EMBL" id="KKN36056.1"/>
    </source>
</evidence>
<feature type="region of interest" description="Disordered" evidence="1">
    <location>
        <begin position="75"/>
        <end position="106"/>
    </location>
</feature>
<gene>
    <name evidence="2" type="ORF">LCGC14_0777510</name>
</gene>
<protein>
    <submittedName>
        <fullName evidence="2">Uncharacterized protein</fullName>
    </submittedName>
</protein>
<evidence type="ECO:0000256" key="1">
    <source>
        <dbReference type="SAM" id="MobiDB-lite"/>
    </source>
</evidence>
<accession>A0A0F9SGD1</accession>
<feature type="compositionally biased region" description="Basic and acidic residues" evidence="1">
    <location>
        <begin position="93"/>
        <end position="106"/>
    </location>
</feature>
<organism evidence="2">
    <name type="scientific">marine sediment metagenome</name>
    <dbReference type="NCBI Taxonomy" id="412755"/>
    <lineage>
        <taxon>unclassified sequences</taxon>
        <taxon>metagenomes</taxon>
        <taxon>ecological metagenomes</taxon>
    </lineage>
</organism>
<proteinExistence type="predicted"/>
<dbReference type="EMBL" id="LAZR01001992">
    <property type="protein sequence ID" value="KKN36056.1"/>
    <property type="molecule type" value="Genomic_DNA"/>
</dbReference>
<comment type="caution">
    <text evidence="2">The sequence shown here is derived from an EMBL/GenBank/DDBJ whole genome shotgun (WGS) entry which is preliminary data.</text>
</comment>
<dbReference type="AlphaFoldDB" id="A0A0F9SGD1"/>
<reference evidence="2" key="1">
    <citation type="journal article" date="2015" name="Nature">
        <title>Complex archaea that bridge the gap between prokaryotes and eukaryotes.</title>
        <authorList>
            <person name="Spang A."/>
            <person name="Saw J.H."/>
            <person name="Jorgensen S.L."/>
            <person name="Zaremba-Niedzwiedzka K."/>
            <person name="Martijn J."/>
            <person name="Lind A.E."/>
            <person name="van Eijk R."/>
            <person name="Schleper C."/>
            <person name="Guy L."/>
            <person name="Ettema T.J."/>
        </authorList>
    </citation>
    <scope>NUCLEOTIDE SEQUENCE</scope>
</reference>
<sequence length="106" mass="12191">MDSDTYNYDECSYLNRSKRHVMGCKHSIVTNQKSKLPPGSMMAREDIQTCCICGQIRSQEWGPWHEPINVKERAMATEGKTEKQVTPSSDWYPDDHGQIKKQREGA</sequence>
<name>A0A0F9SGD1_9ZZZZ</name>